<keyword evidence="1" id="KW-0732">Signal</keyword>
<gene>
    <name evidence="2" type="ORF">E2C01_050276</name>
</gene>
<feature type="signal peptide" evidence="1">
    <location>
        <begin position="1"/>
        <end position="28"/>
    </location>
</feature>
<evidence type="ECO:0000256" key="1">
    <source>
        <dbReference type="SAM" id="SignalP"/>
    </source>
</evidence>
<organism evidence="2 3">
    <name type="scientific">Portunus trituberculatus</name>
    <name type="common">Swimming crab</name>
    <name type="synonym">Neptunus trituberculatus</name>
    <dbReference type="NCBI Taxonomy" id="210409"/>
    <lineage>
        <taxon>Eukaryota</taxon>
        <taxon>Metazoa</taxon>
        <taxon>Ecdysozoa</taxon>
        <taxon>Arthropoda</taxon>
        <taxon>Crustacea</taxon>
        <taxon>Multicrustacea</taxon>
        <taxon>Malacostraca</taxon>
        <taxon>Eumalacostraca</taxon>
        <taxon>Eucarida</taxon>
        <taxon>Decapoda</taxon>
        <taxon>Pleocyemata</taxon>
        <taxon>Brachyura</taxon>
        <taxon>Eubrachyura</taxon>
        <taxon>Portunoidea</taxon>
        <taxon>Portunidae</taxon>
        <taxon>Portuninae</taxon>
        <taxon>Portunus</taxon>
    </lineage>
</organism>
<dbReference type="Proteomes" id="UP000324222">
    <property type="component" value="Unassembled WGS sequence"/>
</dbReference>
<feature type="chain" id="PRO_5022690842" description="Secreted protein" evidence="1">
    <location>
        <begin position="29"/>
        <end position="88"/>
    </location>
</feature>
<accession>A0A5B7GBN0</accession>
<protein>
    <recommendedName>
        <fullName evidence="4">Secreted protein</fullName>
    </recommendedName>
</protein>
<evidence type="ECO:0000313" key="3">
    <source>
        <dbReference type="Proteomes" id="UP000324222"/>
    </source>
</evidence>
<evidence type="ECO:0008006" key="4">
    <source>
        <dbReference type="Google" id="ProtNLM"/>
    </source>
</evidence>
<name>A0A5B7GBN0_PORTR</name>
<reference evidence="2 3" key="1">
    <citation type="submission" date="2019-05" db="EMBL/GenBank/DDBJ databases">
        <title>Another draft genome of Portunus trituberculatus and its Hox gene families provides insights of decapod evolution.</title>
        <authorList>
            <person name="Jeong J.-H."/>
            <person name="Song I."/>
            <person name="Kim S."/>
            <person name="Choi T."/>
            <person name="Kim D."/>
            <person name="Ryu S."/>
            <person name="Kim W."/>
        </authorList>
    </citation>
    <scope>NUCLEOTIDE SEQUENCE [LARGE SCALE GENOMIC DNA]</scope>
    <source>
        <tissue evidence="2">Muscle</tissue>
    </source>
</reference>
<comment type="caution">
    <text evidence="2">The sequence shown here is derived from an EMBL/GenBank/DDBJ whole genome shotgun (WGS) entry which is preliminary data.</text>
</comment>
<dbReference type="EMBL" id="VSRR010013850">
    <property type="protein sequence ID" value="MPC56322.1"/>
    <property type="molecule type" value="Genomic_DNA"/>
</dbReference>
<evidence type="ECO:0000313" key="2">
    <source>
        <dbReference type="EMBL" id="MPC56322.1"/>
    </source>
</evidence>
<sequence>MFATGQMGATRRILLFLNVTACPVLGDALYVETRMTLDLTRVSEVKVLVVALHFLLPMHPPHTAFRSAQHSTQYLIFLQHNTVCRPGD</sequence>
<proteinExistence type="predicted"/>
<dbReference type="AlphaFoldDB" id="A0A5B7GBN0"/>
<keyword evidence="3" id="KW-1185">Reference proteome</keyword>